<dbReference type="PROSITE" id="PS50048">
    <property type="entry name" value="ZN2_CY6_FUNGAL_2"/>
    <property type="match status" value="1"/>
</dbReference>
<evidence type="ECO:0000313" key="5">
    <source>
        <dbReference type="EMBL" id="VUC22943.1"/>
    </source>
</evidence>
<dbReference type="InterPro" id="IPR001138">
    <property type="entry name" value="Zn2Cys6_DnaBD"/>
</dbReference>
<evidence type="ECO:0000256" key="3">
    <source>
        <dbReference type="SAM" id="MobiDB-lite"/>
    </source>
</evidence>
<evidence type="ECO:0000256" key="2">
    <source>
        <dbReference type="ARBA" id="ARBA00023242"/>
    </source>
</evidence>
<proteinExistence type="predicted"/>
<dbReference type="SUPFAM" id="SSF57701">
    <property type="entry name" value="Zn2/Cys6 DNA-binding domain"/>
    <property type="match status" value="1"/>
</dbReference>
<dbReference type="Pfam" id="PF11951">
    <property type="entry name" value="Fungal_trans_2"/>
    <property type="match status" value="1"/>
</dbReference>
<dbReference type="PROSITE" id="PS00463">
    <property type="entry name" value="ZN2_CY6_FUNGAL_1"/>
    <property type="match status" value="1"/>
</dbReference>
<accession>A0ABY6TW95</accession>
<dbReference type="Proteomes" id="UP000766486">
    <property type="component" value="Unassembled WGS sequence"/>
</dbReference>
<dbReference type="CDD" id="cd00067">
    <property type="entry name" value="GAL4"/>
    <property type="match status" value="1"/>
</dbReference>
<evidence type="ECO:0000259" key="4">
    <source>
        <dbReference type="PROSITE" id="PS50048"/>
    </source>
</evidence>
<feature type="domain" description="Zn(2)-C6 fungal-type" evidence="4">
    <location>
        <begin position="13"/>
        <end position="43"/>
    </location>
</feature>
<dbReference type="InterPro" id="IPR036864">
    <property type="entry name" value="Zn2-C6_fun-type_DNA-bd_sf"/>
</dbReference>
<comment type="caution">
    <text evidence="5">The sequence shown here is derived from an EMBL/GenBank/DDBJ whole genome shotgun (WGS) entry which is preliminary data.</text>
</comment>
<feature type="compositionally biased region" description="Polar residues" evidence="3">
    <location>
        <begin position="108"/>
        <end position="122"/>
    </location>
</feature>
<dbReference type="PANTHER" id="PTHR37534">
    <property type="entry name" value="TRANSCRIPTIONAL ACTIVATOR PROTEIN UGA3"/>
    <property type="match status" value="1"/>
</dbReference>
<feature type="region of interest" description="Disordered" evidence="3">
    <location>
        <begin position="94"/>
        <end position="122"/>
    </location>
</feature>
<reference evidence="5 6" key="1">
    <citation type="submission" date="2019-06" db="EMBL/GenBank/DDBJ databases">
        <authorList>
            <person name="Broberg M."/>
        </authorList>
    </citation>
    <scope>NUCLEOTIDE SEQUENCE [LARGE SCALE GENOMIC DNA]</scope>
</reference>
<dbReference type="SMART" id="SM00066">
    <property type="entry name" value="GAL4"/>
    <property type="match status" value="1"/>
</dbReference>
<evidence type="ECO:0000256" key="1">
    <source>
        <dbReference type="ARBA" id="ARBA00004123"/>
    </source>
</evidence>
<keyword evidence="2" id="KW-0539">Nucleus</keyword>
<name>A0ABY6TW95_BIOOC</name>
<gene>
    <name evidence="5" type="ORF">CLO192961_LOCUS98201</name>
</gene>
<evidence type="ECO:0000313" key="6">
    <source>
        <dbReference type="Proteomes" id="UP000766486"/>
    </source>
</evidence>
<comment type="subcellular location">
    <subcellularLocation>
        <location evidence="1">Nucleus</location>
    </subcellularLocation>
</comment>
<dbReference type="Gene3D" id="4.10.240.10">
    <property type="entry name" value="Zn(2)-C6 fungal-type DNA-binding domain"/>
    <property type="match status" value="1"/>
</dbReference>
<dbReference type="EMBL" id="CABFNS010000698">
    <property type="protein sequence ID" value="VUC22943.1"/>
    <property type="molecule type" value="Genomic_DNA"/>
</dbReference>
<protein>
    <recommendedName>
        <fullName evidence="4">Zn(2)-C6 fungal-type domain-containing protein</fullName>
    </recommendedName>
</protein>
<sequence length="572" mass="63636">MDLLPRTLRTSNGCWTCRLRRKKCDEERPVCDICAALRITCHYADKKPEWMDGGARQEEMTEKVKREVKQKAPYRRVDRPPAFGEKVANAGFGQWSTGPQNMMPEPTHNGTHSSTETPELTSAGTGCGHLDSNQVGRSDSILTTFYLQSVLPFLFPLYRPPIARGGTAWVLELMIRSPVVRQATLCQGCFFFCLAQGTDSREVICETVFSQVREAFKSLERAIQGMDGSNIVENSRGTVHVMASIVQMLHFEVAALTFENCGAHLNAALALFDQLFDESGTVEPAELQSHFKLFMHHLGPSSYIPPADHIQIPSAEQDAFYFSTALLLFDDIIASTALQKRPRLYQYHHSLLESNEGDEPVINLESVIGCQNTTILQIGEIAVLDKWKKECQNAGKLDVIELVSRATQIKNTLERQVVRLEGESAETCKLSGNLLDLLAPNNSASSSRRLVTLVWTHAALLYLLVVVSGWQPASDEVRHHVSQIIDLLANKITPNTLLRTMAWPFFIAGCLSEPAQQAEIRQMAEALQPSIVFSTVRKALEVMENVWHSGGDGLSQDFSTVFKAQGHIILLV</sequence>
<dbReference type="InterPro" id="IPR021858">
    <property type="entry name" value="Fun_TF"/>
</dbReference>
<keyword evidence="6" id="KW-1185">Reference proteome</keyword>
<organism evidence="5 6">
    <name type="scientific">Bionectria ochroleuca</name>
    <name type="common">Gliocladium roseum</name>
    <dbReference type="NCBI Taxonomy" id="29856"/>
    <lineage>
        <taxon>Eukaryota</taxon>
        <taxon>Fungi</taxon>
        <taxon>Dikarya</taxon>
        <taxon>Ascomycota</taxon>
        <taxon>Pezizomycotina</taxon>
        <taxon>Sordariomycetes</taxon>
        <taxon>Hypocreomycetidae</taxon>
        <taxon>Hypocreales</taxon>
        <taxon>Bionectriaceae</taxon>
        <taxon>Clonostachys</taxon>
    </lineage>
</organism>
<dbReference type="PANTHER" id="PTHR37534:SF20">
    <property type="entry name" value="PRO1A C6 ZINK-FINGER PROTEIN"/>
    <property type="match status" value="1"/>
</dbReference>
<dbReference type="Pfam" id="PF00172">
    <property type="entry name" value="Zn_clus"/>
    <property type="match status" value="1"/>
</dbReference>